<name>A0A2S7KKE7_9FLAO</name>
<gene>
    <name evidence="1" type="ORF">BST83_17300</name>
</gene>
<evidence type="ECO:0000313" key="1">
    <source>
        <dbReference type="EMBL" id="PQB03085.1"/>
    </source>
</evidence>
<evidence type="ECO:0000313" key="2">
    <source>
        <dbReference type="Proteomes" id="UP000239522"/>
    </source>
</evidence>
<accession>A0A2S7KKE7</accession>
<reference evidence="1 2" key="1">
    <citation type="submission" date="2016-11" db="EMBL/GenBank/DDBJ databases">
        <title>Trade-off between light-utilization and light-protection in marine flavobacteria.</title>
        <authorList>
            <person name="Kumagai Y."/>
        </authorList>
    </citation>
    <scope>NUCLEOTIDE SEQUENCE [LARGE SCALE GENOMIC DNA]</scope>
    <source>
        <strain evidence="1 2">ATCC 700397</strain>
    </source>
</reference>
<dbReference type="Pfam" id="PF13585">
    <property type="entry name" value="CHU_C"/>
    <property type="match status" value="1"/>
</dbReference>
<dbReference type="NCBIfam" id="TIGR04131">
    <property type="entry name" value="Bac_Flav_CTERM"/>
    <property type="match status" value="1"/>
</dbReference>
<proteinExistence type="predicted"/>
<dbReference type="OrthoDB" id="9765926at2"/>
<comment type="caution">
    <text evidence="1">The sequence shown here is derived from an EMBL/GenBank/DDBJ whole genome shotgun (WGS) entry which is preliminary data.</text>
</comment>
<evidence type="ECO:0008006" key="3">
    <source>
        <dbReference type="Google" id="ProtNLM"/>
    </source>
</evidence>
<dbReference type="RefSeq" id="WP_104811021.1">
    <property type="nucleotide sequence ID" value="NZ_MQUA01000014.1"/>
</dbReference>
<dbReference type="EMBL" id="MQUA01000014">
    <property type="protein sequence ID" value="PQB03085.1"/>
    <property type="molecule type" value="Genomic_DNA"/>
</dbReference>
<dbReference type="Proteomes" id="UP000239522">
    <property type="component" value="Unassembled WGS sequence"/>
</dbReference>
<organism evidence="1 2">
    <name type="scientific">Polaribacter filamentus</name>
    <dbReference type="NCBI Taxonomy" id="53483"/>
    <lineage>
        <taxon>Bacteria</taxon>
        <taxon>Pseudomonadati</taxon>
        <taxon>Bacteroidota</taxon>
        <taxon>Flavobacteriia</taxon>
        <taxon>Flavobacteriales</taxon>
        <taxon>Flavobacteriaceae</taxon>
    </lineage>
</organism>
<protein>
    <recommendedName>
        <fullName evidence="3">T9SS type B sorting domain-containing protein</fullName>
    </recommendedName>
</protein>
<dbReference type="InterPro" id="IPR026341">
    <property type="entry name" value="T9SS_type_B"/>
</dbReference>
<dbReference type="AlphaFoldDB" id="A0A2S7KKE7"/>
<sequence>MDNTLTTTYTFTPDTSETCADLMTLEIVVNNIVNSINSIRVKVNLVPSSFDDNQSIEVIASGGTAPYEYKLENGPWQDSPIFNDITDYFYIVFVREKTACNNQPATSVQVINHPVFFTPNNDGFNDIWNIKGLEVQPEAQITIYDRYGKIITIYKPTSPGWDGLYNGKKMPSNDYWFTIEYIDTENIPRVFRSHFSLIR</sequence>
<keyword evidence="2" id="KW-1185">Reference proteome</keyword>